<protein>
    <recommendedName>
        <fullName evidence="4">Transmembrane protein 26</fullName>
    </recommendedName>
</protein>
<dbReference type="AlphaFoldDB" id="A0A9Q1J4L9"/>
<dbReference type="Proteomes" id="UP001152622">
    <property type="component" value="Chromosome 4"/>
</dbReference>
<dbReference type="PANTHER" id="PTHR22168:SF3">
    <property type="entry name" value="TRANSMEMBRANE PROTEIN 26"/>
    <property type="match status" value="1"/>
</dbReference>
<evidence type="ECO:0000313" key="3">
    <source>
        <dbReference type="Proteomes" id="UP001152622"/>
    </source>
</evidence>
<proteinExistence type="predicted"/>
<keyword evidence="1" id="KW-1133">Transmembrane helix</keyword>
<dbReference type="EMBL" id="JAINUF010000004">
    <property type="protein sequence ID" value="KAJ8365643.1"/>
    <property type="molecule type" value="Genomic_DNA"/>
</dbReference>
<feature type="transmembrane region" description="Helical" evidence="1">
    <location>
        <begin position="15"/>
        <end position="34"/>
    </location>
</feature>
<feature type="transmembrane region" description="Helical" evidence="1">
    <location>
        <begin position="85"/>
        <end position="103"/>
    </location>
</feature>
<comment type="caution">
    <text evidence="2">The sequence shown here is derived from an EMBL/GenBank/DDBJ whole genome shotgun (WGS) entry which is preliminary data.</text>
</comment>
<reference evidence="2" key="1">
    <citation type="journal article" date="2023" name="Science">
        <title>Genome structures resolve the early diversification of teleost fishes.</title>
        <authorList>
            <person name="Parey E."/>
            <person name="Louis A."/>
            <person name="Montfort J."/>
            <person name="Bouchez O."/>
            <person name="Roques C."/>
            <person name="Iampietro C."/>
            <person name="Lluch J."/>
            <person name="Castinel A."/>
            <person name="Donnadieu C."/>
            <person name="Desvignes T."/>
            <person name="Floi Bucao C."/>
            <person name="Jouanno E."/>
            <person name="Wen M."/>
            <person name="Mejri S."/>
            <person name="Dirks R."/>
            <person name="Jansen H."/>
            <person name="Henkel C."/>
            <person name="Chen W.J."/>
            <person name="Zahm M."/>
            <person name="Cabau C."/>
            <person name="Klopp C."/>
            <person name="Thompson A.W."/>
            <person name="Robinson-Rechavi M."/>
            <person name="Braasch I."/>
            <person name="Lecointre G."/>
            <person name="Bobe J."/>
            <person name="Postlethwait J.H."/>
            <person name="Berthelot C."/>
            <person name="Roest Crollius H."/>
            <person name="Guiguen Y."/>
        </authorList>
    </citation>
    <scope>NUCLEOTIDE SEQUENCE</scope>
    <source>
        <strain evidence="2">WJC10195</strain>
    </source>
</reference>
<keyword evidence="3" id="KW-1185">Reference proteome</keyword>
<organism evidence="2 3">
    <name type="scientific">Synaphobranchus kaupii</name>
    <name type="common">Kaup's arrowtooth eel</name>
    <dbReference type="NCBI Taxonomy" id="118154"/>
    <lineage>
        <taxon>Eukaryota</taxon>
        <taxon>Metazoa</taxon>
        <taxon>Chordata</taxon>
        <taxon>Craniata</taxon>
        <taxon>Vertebrata</taxon>
        <taxon>Euteleostomi</taxon>
        <taxon>Actinopterygii</taxon>
        <taxon>Neopterygii</taxon>
        <taxon>Teleostei</taxon>
        <taxon>Anguilliformes</taxon>
        <taxon>Synaphobranchidae</taxon>
        <taxon>Synaphobranchus</taxon>
    </lineage>
</organism>
<dbReference type="Pfam" id="PF09772">
    <property type="entry name" value="Tmem26"/>
    <property type="match status" value="1"/>
</dbReference>
<name>A0A9Q1J4L9_SYNKA</name>
<keyword evidence="1" id="KW-0812">Transmembrane</keyword>
<feature type="transmembrane region" description="Helical" evidence="1">
    <location>
        <begin position="145"/>
        <end position="164"/>
    </location>
</feature>
<sequence length="257" mass="29751">MFFTLKLRKGKDYKWFSAPILLFLMSIVPSMWILELDHQHQLNKSNPCKKLDSMDNWKSIINTFRNNTKENEAFKLLFSVCDDDWILVLHEILLILLIVGKWLLPLGGGVTRDKLAQLLLIFVGTAADILEFTNETLSDIQDRSLELVYLILAVWTWSMLQFPLQLSVMNSTPEGCDEGQSSSLLKQHGAEIWNIMQSLFIQDGPFLVVRLMIMICFEVLHPMLIFFSIKNFLMIILNLYYLVIICQDYRSSALPDP</sequence>
<keyword evidence="1" id="KW-0472">Membrane</keyword>
<gene>
    <name evidence="2" type="ORF">SKAU_G00144740</name>
</gene>
<evidence type="ECO:0008006" key="4">
    <source>
        <dbReference type="Google" id="ProtNLM"/>
    </source>
</evidence>
<dbReference type="InterPro" id="IPR019169">
    <property type="entry name" value="Transmembrane_26"/>
</dbReference>
<dbReference type="PANTHER" id="PTHR22168">
    <property type="entry name" value="TMEM26 PROTEIN"/>
    <property type="match status" value="1"/>
</dbReference>
<evidence type="ECO:0000256" key="1">
    <source>
        <dbReference type="SAM" id="Phobius"/>
    </source>
</evidence>
<accession>A0A9Q1J4L9</accession>
<dbReference type="OrthoDB" id="10042902at2759"/>
<evidence type="ECO:0000313" key="2">
    <source>
        <dbReference type="EMBL" id="KAJ8365643.1"/>
    </source>
</evidence>